<sequence>MRCCSTKTDKKWR</sequence>
<organism evidence="1 2">
    <name type="scientific">Didymodactylos carnosus</name>
    <dbReference type="NCBI Taxonomy" id="1234261"/>
    <lineage>
        <taxon>Eukaryota</taxon>
        <taxon>Metazoa</taxon>
        <taxon>Spiralia</taxon>
        <taxon>Gnathifera</taxon>
        <taxon>Rotifera</taxon>
        <taxon>Eurotatoria</taxon>
        <taxon>Bdelloidea</taxon>
        <taxon>Philodinida</taxon>
        <taxon>Philodinidae</taxon>
        <taxon>Didymodactylos</taxon>
    </lineage>
</organism>
<reference evidence="1" key="1">
    <citation type="submission" date="2021-02" db="EMBL/GenBank/DDBJ databases">
        <authorList>
            <person name="Nowell W R."/>
        </authorList>
    </citation>
    <scope>NUCLEOTIDE SEQUENCE</scope>
</reference>
<feature type="non-terminal residue" evidence="1">
    <location>
        <position position="13"/>
    </location>
</feature>
<proteinExistence type="predicted"/>
<evidence type="ECO:0000313" key="1">
    <source>
        <dbReference type="EMBL" id="CAF3916510.1"/>
    </source>
</evidence>
<gene>
    <name evidence="1" type="ORF">TMI583_LOCUS21164</name>
</gene>
<name>A0A8S2LRC0_9BILA</name>
<dbReference type="Proteomes" id="UP000682733">
    <property type="component" value="Unassembled WGS sequence"/>
</dbReference>
<accession>A0A8S2LRC0</accession>
<evidence type="ECO:0000313" key="2">
    <source>
        <dbReference type="Proteomes" id="UP000682733"/>
    </source>
</evidence>
<comment type="caution">
    <text evidence="1">The sequence shown here is derived from an EMBL/GenBank/DDBJ whole genome shotgun (WGS) entry which is preliminary data.</text>
</comment>
<protein>
    <submittedName>
        <fullName evidence="1">Uncharacterized protein</fullName>
    </submittedName>
</protein>
<dbReference type="EMBL" id="CAJOBA010022344">
    <property type="protein sequence ID" value="CAF3916510.1"/>
    <property type="molecule type" value="Genomic_DNA"/>
</dbReference>